<gene>
    <name evidence="1" type="ORF">H4W79_001157</name>
</gene>
<dbReference type="Proteomes" id="UP000598217">
    <property type="component" value="Unassembled WGS sequence"/>
</dbReference>
<organism evidence="1 2">
    <name type="scientific">Nocardiopsis terrae</name>
    <dbReference type="NCBI Taxonomy" id="372655"/>
    <lineage>
        <taxon>Bacteria</taxon>
        <taxon>Bacillati</taxon>
        <taxon>Actinomycetota</taxon>
        <taxon>Actinomycetes</taxon>
        <taxon>Streptosporangiales</taxon>
        <taxon>Nocardiopsidaceae</taxon>
        <taxon>Nocardiopsis</taxon>
    </lineage>
</organism>
<comment type="caution">
    <text evidence="1">The sequence shown here is derived from an EMBL/GenBank/DDBJ whole genome shotgun (WGS) entry which is preliminary data.</text>
</comment>
<keyword evidence="2" id="KW-1185">Reference proteome</keyword>
<name>A0ABR9HD33_9ACTN</name>
<proteinExistence type="predicted"/>
<dbReference type="EMBL" id="JADBDY010000001">
    <property type="protein sequence ID" value="MBE1456943.1"/>
    <property type="molecule type" value="Genomic_DNA"/>
</dbReference>
<protein>
    <submittedName>
        <fullName evidence="1">Uncharacterized protein</fullName>
    </submittedName>
</protein>
<evidence type="ECO:0000313" key="1">
    <source>
        <dbReference type="EMBL" id="MBE1456943.1"/>
    </source>
</evidence>
<sequence length="320" mass="35663">MSDPIDAGRDVGDISLTASLRQGRLKVDTYVDESLAAFQDWSEETATEMLCNGAAPRVLTVKPSRRQEGFMGADWLWWWLDPDGVCFGMLSQAKRLHGTPGAREIDFLYRNKNGRQIDLLMHTARDFGVPAVYTLYYGLPDQRADLRCREHSQACERCRQASVSVLTALEADEIALQPRHAAAQAFVQCTPLEQLPFHDNRSRALYGYLLADGSLSPALKQFLQQPQRGARAAARVLIDRVAFERQLQFSGVSSDTVDVGSEPLFDTLPLDRGHFREPYFQHILRGLRAAPPAYVMDALVSGSLPSWVRQSVAGVVIART</sequence>
<reference evidence="1 2" key="1">
    <citation type="submission" date="2020-10" db="EMBL/GenBank/DDBJ databases">
        <title>Sequencing the genomes of 1000 actinobacteria strains.</title>
        <authorList>
            <person name="Klenk H.-P."/>
        </authorList>
    </citation>
    <scope>NUCLEOTIDE SEQUENCE [LARGE SCALE GENOMIC DNA]</scope>
    <source>
        <strain evidence="1 2">DSM 45157</strain>
    </source>
</reference>
<evidence type="ECO:0000313" key="2">
    <source>
        <dbReference type="Proteomes" id="UP000598217"/>
    </source>
</evidence>
<accession>A0ABR9HD33</accession>
<dbReference type="RefSeq" id="WP_191272767.1">
    <property type="nucleotide sequence ID" value="NZ_BMXJ01000006.1"/>
</dbReference>